<evidence type="ECO:0000259" key="14">
    <source>
        <dbReference type="PROSITE" id="PS51194"/>
    </source>
</evidence>
<dbReference type="OrthoDB" id="9760034at2"/>
<dbReference type="EMBL" id="FOAP01000001">
    <property type="protein sequence ID" value="SEK40097.1"/>
    <property type="molecule type" value="Genomic_DNA"/>
</dbReference>
<evidence type="ECO:0000256" key="3">
    <source>
        <dbReference type="ARBA" id="ARBA00022801"/>
    </source>
</evidence>
<dbReference type="SUPFAM" id="SSF52540">
    <property type="entry name" value="P-loop containing nucleoside triphosphate hydrolases"/>
    <property type="match status" value="1"/>
</dbReference>
<evidence type="ECO:0000256" key="6">
    <source>
        <dbReference type="ARBA" id="ARBA00023125"/>
    </source>
</evidence>
<sequence length="677" mass="74456">MRRMLPEDLPHFVEAQEGLVRHFGLSEFRPGQAEVINSVLSKRNTVVVMPTGAGKSLCYQLPALLLPGLTLVISPLIALMKDQVEQLTAKGIAATFLNSSLSDLERAERMRKLRAREYRLLYVAPERLRSTGFLDTLAGIGVDLLAVDEAHCISQWGHDFRPDYAQLGQVRKRLRPPRTMALTATATPEVRDDIIRVLLMKEPQVFAQGFDRPNLFLEVMSVGGDEEKRQGCAQLAARGGSGIIYCATRKAAEGMHASLKGRGVKAVLYHAGMEDEARQRAQEDFMSAQEGVAVATNAFGMGIDKPDIRFVAHANIPRAVEAYYQEIGRAGRDGQPATAVLMFNHADVYTQERLIEGNHPSDVVLADIWNVLRNVPEFDKGVGVLAGMVGTSEFEVSAALRIFERAGKVERGSRGEGEYGLTLTDKAATAQPHAAESQQLLQSLLASFPAGRSVTTELMVLSRRTGLSLEQVRHALGLLEKAGAVKVRRPFSGRTIRALEQVPFLELGVDLSRMREQERLSLLLLKRMTDYAYTKRCRRAFILGYFGQTDLETSCGNCDVCTGARMSRTAPLSRPEAPAGGAANYSELAATELRRWRKALAKDLEVPPFIIFNDATLLGLAAALPTDRDSFLAVKGTGESRWERFGPKVVEICLMARAAGHEPVAAAVPPRVRRRRE</sequence>
<dbReference type="PROSITE" id="PS51192">
    <property type="entry name" value="HELICASE_ATP_BIND_1"/>
    <property type="match status" value="1"/>
</dbReference>
<dbReference type="PANTHER" id="PTHR13710">
    <property type="entry name" value="DNA HELICASE RECQ FAMILY MEMBER"/>
    <property type="match status" value="1"/>
</dbReference>
<comment type="similarity">
    <text evidence="1">Belongs to the helicase family. RecQ subfamily.</text>
</comment>
<evidence type="ECO:0000256" key="5">
    <source>
        <dbReference type="ARBA" id="ARBA00022840"/>
    </source>
</evidence>
<dbReference type="InterPro" id="IPR001650">
    <property type="entry name" value="Helicase_C-like"/>
</dbReference>
<dbReference type="Pfam" id="PF00270">
    <property type="entry name" value="DEAD"/>
    <property type="match status" value="1"/>
</dbReference>
<dbReference type="PANTHER" id="PTHR13710:SF150">
    <property type="entry name" value="ATP-DEPENDENT DNA HELICASE RECQ"/>
    <property type="match status" value="1"/>
</dbReference>
<keyword evidence="3" id="KW-0378">Hydrolase</keyword>
<keyword evidence="6" id="KW-0238">DNA-binding</keyword>
<feature type="domain" description="Helicase C-terminal" evidence="14">
    <location>
        <begin position="227"/>
        <end position="383"/>
    </location>
</feature>
<dbReference type="InterPro" id="IPR011545">
    <property type="entry name" value="DEAD/DEAH_box_helicase_dom"/>
</dbReference>
<dbReference type="GO" id="GO:0003677">
    <property type="term" value="F:DNA binding"/>
    <property type="evidence" value="ECO:0007669"/>
    <property type="project" value="UniProtKB-KW"/>
</dbReference>
<feature type="domain" description="Helicase ATP-binding" evidence="13">
    <location>
        <begin position="36"/>
        <end position="204"/>
    </location>
</feature>
<dbReference type="FunFam" id="3.40.50.300:FF:000296">
    <property type="entry name" value="ATP-dependent DNA helicase RecQ"/>
    <property type="match status" value="1"/>
</dbReference>
<dbReference type="SMART" id="SM00490">
    <property type="entry name" value="HELICc"/>
    <property type="match status" value="1"/>
</dbReference>
<protein>
    <recommendedName>
        <fullName evidence="10">ATP-dependent DNA helicase RecQ</fullName>
        <ecNumber evidence="9">5.6.2.4</ecNumber>
    </recommendedName>
    <alternativeName>
        <fullName evidence="11">DNA 3'-5' helicase RecQ</fullName>
    </alternativeName>
</protein>
<evidence type="ECO:0000256" key="9">
    <source>
        <dbReference type="ARBA" id="ARBA00034808"/>
    </source>
</evidence>
<dbReference type="SMART" id="SM00487">
    <property type="entry name" value="DEXDc"/>
    <property type="match status" value="1"/>
</dbReference>
<dbReference type="InterPro" id="IPR036388">
    <property type="entry name" value="WH-like_DNA-bd_sf"/>
</dbReference>
<comment type="catalytic activity">
    <reaction evidence="8">
        <text>Couples ATP hydrolysis with the unwinding of duplex DNA by translocating in the 3'-5' direction.</text>
        <dbReference type="EC" id="5.6.2.4"/>
    </reaction>
</comment>
<dbReference type="Gene3D" id="1.10.10.10">
    <property type="entry name" value="Winged helix-like DNA-binding domain superfamily/Winged helix DNA-binding domain"/>
    <property type="match status" value="1"/>
</dbReference>
<dbReference type="GO" id="GO:0005694">
    <property type="term" value="C:chromosome"/>
    <property type="evidence" value="ECO:0007669"/>
    <property type="project" value="TreeGrafter"/>
</dbReference>
<dbReference type="Pfam" id="PF00570">
    <property type="entry name" value="HRDC"/>
    <property type="match status" value="1"/>
</dbReference>
<dbReference type="EC" id="5.6.2.4" evidence="9"/>
<dbReference type="GO" id="GO:0005524">
    <property type="term" value="F:ATP binding"/>
    <property type="evidence" value="ECO:0007669"/>
    <property type="project" value="UniProtKB-KW"/>
</dbReference>
<keyword evidence="4 15" id="KW-0347">Helicase</keyword>
<dbReference type="PROSITE" id="PS51194">
    <property type="entry name" value="HELICASE_CTER"/>
    <property type="match status" value="1"/>
</dbReference>
<keyword evidence="7" id="KW-0413">Isomerase</keyword>
<dbReference type="GO" id="GO:0006310">
    <property type="term" value="P:DNA recombination"/>
    <property type="evidence" value="ECO:0007669"/>
    <property type="project" value="InterPro"/>
</dbReference>
<organism evidence="15 16">
    <name type="scientific">Stigmatella aurantiaca</name>
    <dbReference type="NCBI Taxonomy" id="41"/>
    <lineage>
        <taxon>Bacteria</taxon>
        <taxon>Pseudomonadati</taxon>
        <taxon>Myxococcota</taxon>
        <taxon>Myxococcia</taxon>
        <taxon>Myxococcales</taxon>
        <taxon>Cystobacterineae</taxon>
        <taxon>Archangiaceae</taxon>
        <taxon>Stigmatella</taxon>
    </lineage>
</organism>
<dbReference type="NCBIfam" id="TIGR00614">
    <property type="entry name" value="recQ_fam"/>
    <property type="match status" value="1"/>
</dbReference>
<dbReference type="Gene3D" id="3.40.50.300">
    <property type="entry name" value="P-loop containing nucleotide triphosphate hydrolases"/>
    <property type="match status" value="2"/>
</dbReference>
<evidence type="ECO:0000313" key="16">
    <source>
        <dbReference type="Proteomes" id="UP000182719"/>
    </source>
</evidence>
<dbReference type="Pfam" id="PF00271">
    <property type="entry name" value="Helicase_C"/>
    <property type="match status" value="1"/>
</dbReference>
<evidence type="ECO:0000256" key="1">
    <source>
        <dbReference type="ARBA" id="ARBA00005446"/>
    </source>
</evidence>
<dbReference type="InterPro" id="IPR014001">
    <property type="entry name" value="Helicase_ATP-bd"/>
</dbReference>
<dbReference type="SUPFAM" id="SSF47819">
    <property type="entry name" value="HRDC-like"/>
    <property type="match status" value="1"/>
</dbReference>
<dbReference type="InterPro" id="IPR010997">
    <property type="entry name" value="HRDC-like_sf"/>
</dbReference>
<gene>
    <name evidence="15" type="ORF">SAMN05444354_101484</name>
</gene>
<dbReference type="InterPro" id="IPR027417">
    <property type="entry name" value="P-loop_NTPase"/>
</dbReference>
<dbReference type="CDD" id="cd18794">
    <property type="entry name" value="SF2_C_RecQ"/>
    <property type="match status" value="1"/>
</dbReference>
<keyword evidence="16" id="KW-1185">Reference proteome</keyword>
<evidence type="ECO:0000256" key="7">
    <source>
        <dbReference type="ARBA" id="ARBA00023235"/>
    </source>
</evidence>
<dbReference type="SMART" id="SM00341">
    <property type="entry name" value="HRDC"/>
    <property type="match status" value="1"/>
</dbReference>
<proteinExistence type="inferred from homology"/>
<name>A0A1H7GRF7_STIAU</name>
<dbReference type="InterPro" id="IPR044876">
    <property type="entry name" value="HRDC_dom_sf"/>
</dbReference>
<evidence type="ECO:0000256" key="2">
    <source>
        <dbReference type="ARBA" id="ARBA00022741"/>
    </source>
</evidence>
<keyword evidence="5" id="KW-0067">ATP-binding</keyword>
<evidence type="ECO:0000313" key="15">
    <source>
        <dbReference type="EMBL" id="SEK40097.1"/>
    </source>
</evidence>
<dbReference type="CDD" id="cd17920">
    <property type="entry name" value="DEXHc_RecQ"/>
    <property type="match status" value="1"/>
</dbReference>
<reference evidence="16" key="1">
    <citation type="submission" date="2016-10" db="EMBL/GenBank/DDBJ databases">
        <authorList>
            <person name="Varghese N."/>
            <person name="Submissions S."/>
        </authorList>
    </citation>
    <scope>NUCLEOTIDE SEQUENCE [LARGE SCALE GENOMIC DNA]</scope>
    <source>
        <strain evidence="16">DSM 17044</strain>
    </source>
</reference>
<dbReference type="InterPro" id="IPR032284">
    <property type="entry name" value="RecQ_Zn-bd"/>
</dbReference>
<dbReference type="GO" id="GO:0005737">
    <property type="term" value="C:cytoplasm"/>
    <property type="evidence" value="ECO:0007669"/>
    <property type="project" value="TreeGrafter"/>
</dbReference>
<dbReference type="GO" id="GO:0043138">
    <property type="term" value="F:3'-5' DNA helicase activity"/>
    <property type="evidence" value="ECO:0007669"/>
    <property type="project" value="UniProtKB-EC"/>
</dbReference>
<evidence type="ECO:0000256" key="8">
    <source>
        <dbReference type="ARBA" id="ARBA00034617"/>
    </source>
</evidence>
<dbReference type="Proteomes" id="UP000182719">
    <property type="component" value="Unassembled WGS sequence"/>
</dbReference>
<feature type="domain" description="HRDC" evidence="12">
    <location>
        <begin position="583"/>
        <end position="663"/>
    </location>
</feature>
<dbReference type="InterPro" id="IPR004589">
    <property type="entry name" value="DNA_helicase_ATP-dep_RecQ"/>
</dbReference>
<evidence type="ECO:0000256" key="11">
    <source>
        <dbReference type="ARBA" id="ARBA00044550"/>
    </source>
</evidence>
<dbReference type="Gene3D" id="1.10.150.80">
    <property type="entry name" value="HRDC domain"/>
    <property type="match status" value="1"/>
</dbReference>
<accession>A0A1H7GRF7</accession>
<evidence type="ECO:0000256" key="4">
    <source>
        <dbReference type="ARBA" id="ARBA00022806"/>
    </source>
</evidence>
<dbReference type="GO" id="GO:0006281">
    <property type="term" value="P:DNA repair"/>
    <property type="evidence" value="ECO:0007669"/>
    <property type="project" value="TreeGrafter"/>
</dbReference>
<dbReference type="Pfam" id="PF16124">
    <property type="entry name" value="RecQ_Zn_bind"/>
    <property type="match status" value="1"/>
</dbReference>
<dbReference type="PROSITE" id="PS50967">
    <property type="entry name" value="HRDC"/>
    <property type="match status" value="1"/>
</dbReference>
<dbReference type="GO" id="GO:0016787">
    <property type="term" value="F:hydrolase activity"/>
    <property type="evidence" value="ECO:0007669"/>
    <property type="project" value="UniProtKB-KW"/>
</dbReference>
<dbReference type="RefSeq" id="WP_075004724.1">
    <property type="nucleotide sequence ID" value="NZ_FOAP01000001.1"/>
</dbReference>
<keyword evidence="2" id="KW-0547">Nucleotide-binding</keyword>
<dbReference type="InterPro" id="IPR002121">
    <property type="entry name" value="HRDC_dom"/>
</dbReference>
<dbReference type="GO" id="GO:0009378">
    <property type="term" value="F:four-way junction helicase activity"/>
    <property type="evidence" value="ECO:0007669"/>
    <property type="project" value="TreeGrafter"/>
</dbReference>
<evidence type="ECO:0000256" key="10">
    <source>
        <dbReference type="ARBA" id="ARBA00044535"/>
    </source>
</evidence>
<evidence type="ECO:0000259" key="13">
    <source>
        <dbReference type="PROSITE" id="PS51192"/>
    </source>
</evidence>
<dbReference type="AlphaFoldDB" id="A0A1H7GRF7"/>
<evidence type="ECO:0000259" key="12">
    <source>
        <dbReference type="PROSITE" id="PS50967"/>
    </source>
</evidence>